<proteinExistence type="predicted"/>
<dbReference type="SUPFAM" id="SSF49265">
    <property type="entry name" value="Fibronectin type III"/>
    <property type="match status" value="1"/>
</dbReference>
<dbReference type="Proteomes" id="UP000015102">
    <property type="component" value="Unassembled WGS sequence"/>
</dbReference>
<dbReference type="PROSITE" id="PS50853">
    <property type="entry name" value="FN3"/>
    <property type="match status" value="1"/>
</dbReference>
<sequence length="87" mass="9839">MYSKKNTFREEIIDELQENAIVTGLLPATTYLIRMQAINEIERSEFTDPIILKTQETAPTEAPSNVQVESGGDGELIVTWQKRKSVL</sequence>
<evidence type="ECO:0000313" key="3">
    <source>
        <dbReference type="Proteomes" id="UP000015102"/>
    </source>
</evidence>
<dbReference type="EMBL" id="CAQQ02157716">
    <property type="status" value="NOT_ANNOTATED_CDS"/>
    <property type="molecule type" value="Genomic_DNA"/>
</dbReference>
<dbReference type="InterPro" id="IPR013783">
    <property type="entry name" value="Ig-like_fold"/>
</dbReference>
<reference evidence="2" key="2">
    <citation type="submission" date="2015-06" db="UniProtKB">
        <authorList>
            <consortium name="EnsemblMetazoa"/>
        </authorList>
    </citation>
    <scope>IDENTIFICATION</scope>
</reference>
<dbReference type="CDD" id="cd00063">
    <property type="entry name" value="FN3"/>
    <property type="match status" value="1"/>
</dbReference>
<dbReference type="InterPro" id="IPR003961">
    <property type="entry name" value="FN3_dom"/>
</dbReference>
<dbReference type="STRING" id="36166.T1GNA1"/>
<keyword evidence="3" id="KW-1185">Reference proteome</keyword>
<dbReference type="InterPro" id="IPR036116">
    <property type="entry name" value="FN3_sf"/>
</dbReference>
<protein>
    <recommendedName>
        <fullName evidence="1">Fibronectin type-III domain-containing protein</fullName>
    </recommendedName>
</protein>
<accession>T1GNA1</accession>
<dbReference type="HOGENOM" id="CLU_2485921_0_0_1"/>
<dbReference type="EMBL" id="CAQQ02157717">
    <property type="status" value="NOT_ANNOTATED_CDS"/>
    <property type="molecule type" value="Genomic_DNA"/>
</dbReference>
<dbReference type="Gene3D" id="2.60.40.10">
    <property type="entry name" value="Immunoglobulins"/>
    <property type="match status" value="2"/>
</dbReference>
<organism evidence="2 3">
    <name type="scientific">Megaselia scalaris</name>
    <name type="common">Humpbacked fly</name>
    <name type="synonym">Phora scalaris</name>
    <dbReference type="NCBI Taxonomy" id="36166"/>
    <lineage>
        <taxon>Eukaryota</taxon>
        <taxon>Metazoa</taxon>
        <taxon>Ecdysozoa</taxon>
        <taxon>Arthropoda</taxon>
        <taxon>Hexapoda</taxon>
        <taxon>Insecta</taxon>
        <taxon>Pterygota</taxon>
        <taxon>Neoptera</taxon>
        <taxon>Endopterygota</taxon>
        <taxon>Diptera</taxon>
        <taxon>Brachycera</taxon>
        <taxon>Muscomorpha</taxon>
        <taxon>Platypezoidea</taxon>
        <taxon>Phoridae</taxon>
        <taxon>Megaseliini</taxon>
        <taxon>Megaselia</taxon>
    </lineage>
</organism>
<feature type="domain" description="Fibronectin type-III" evidence="1">
    <location>
        <begin position="1"/>
        <end position="57"/>
    </location>
</feature>
<dbReference type="EnsemblMetazoa" id="MESCA005045-RA">
    <property type="protein sequence ID" value="MESCA005045-PA"/>
    <property type="gene ID" value="MESCA005045"/>
</dbReference>
<dbReference type="AlphaFoldDB" id="T1GNA1"/>
<evidence type="ECO:0000259" key="1">
    <source>
        <dbReference type="PROSITE" id="PS50853"/>
    </source>
</evidence>
<name>T1GNA1_MEGSC</name>
<evidence type="ECO:0000313" key="2">
    <source>
        <dbReference type="EnsemblMetazoa" id="MESCA005045-PA"/>
    </source>
</evidence>
<reference evidence="3" key="1">
    <citation type="submission" date="2013-02" db="EMBL/GenBank/DDBJ databases">
        <authorList>
            <person name="Hughes D."/>
        </authorList>
    </citation>
    <scope>NUCLEOTIDE SEQUENCE</scope>
    <source>
        <strain>Durham</strain>
        <strain evidence="3">NC isolate 2 -- Noor lab</strain>
    </source>
</reference>